<dbReference type="Proteomes" id="UP000034883">
    <property type="component" value="Chromosome"/>
</dbReference>
<sequence length="301" mass="32770">MGSGTTTGRAQKSTGKRRAANGAKSANGHAVHADGEGAKTNGARHKRSARDVDVETASSEAPVERARESERLVPVKARPSRSEREFAEQRAQEIDDVCAAWAAIVAERMAADQQFAESYEQFQKRPRDLRGLFLWDQLHAAESHVAMVNAVIAKHLEGRRADPFAILTDLRAAQRKLAVVYAVNAFLAVLNQMSPSKPKWLTVEALDPRMAVLALAHQTLEYALEAARIEAPSDLTEQILAAAQDESVWTGARDASDRTLAACAATAAFFRTLGAQDLATIDEIVTLYETHARGRDVRAAF</sequence>
<accession>A0A0F6SH35</accession>
<evidence type="ECO:0000313" key="3">
    <source>
        <dbReference type="Proteomes" id="UP000034883"/>
    </source>
</evidence>
<feature type="region of interest" description="Disordered" evidence="1">
    <location>
        <begin position="1"/>
        <end position="76"/>
    </location>
</feature>
<feature type="compositionally biased region" description="Basic and acidic residues" evidence="1">
    <location>
        <begin position="62"/>
        <end position="73"/>
    </location>
</feature>
<dbReference type="STRING" id="927083.DB32_006903"/>
<name>A0A0F6SH35_9BACT</name>
<evidence type="ECO:0000313" key="2">
    <source>
        <dbReference type="EMBL" id="AKF09754.1"/>
    </source>
</evidence>
<organism evidence="2 3">
    <name type="scientific">Sandaracinus amylolyticus</name>
    <dbReference type="NCBI Taxonomy" id="927083"/>
    <lineage>
        <taxon>Bacteria</taxon>
        <taxon>Pseudomonadati</taxon>
        <taxon>Myxococcota</taxon>
        <taxon>Polyangia</taxon>
        <taxon>Polyangiales</taxon>
        <taxon>Sandaracinaceae</taxon>
        <taxon>Sandaracinus</taxon>
    </lineage>
</organism>
<keyword evidence="3" id="KW-1185">Reference proteome</keyword>
<reference evidence="2 3" key="1">
    <citation type="submission" date="2015-03" db="EMBL/GenBank/DDBJ databases">
        <title>Genome assembly of Sandaracinus amylolyticus DSM 53668.</title>
        <authorList>
            <person name="Sharma G."/>
            <person name="Subramanian S."/>
        </authorList>
    </citation>
    <scope>NUCLEOTIDE SEQUENCE [LARGE SCALE GENOMIC DNA]</scope>
    <source>
        <strain evidence="2 3">DSM 53668</strain>
    </source>
</reference>
<dbReference type="KEGG" id="samy:DB32_006903"/>
<evidence type="ECO:0000256" key="1">
    <source>
        <dbReference type="SAM" id="MobiDB-lite"/>
    </source>
</evidence>
<dbReference type="EMBL" id="CP011125">
    <property type="protein sequence ID" value="AKF09754.1"/>
    <property type="molecule type" value="Genomic_DNA"/>
</dbReference>
<protein>
    <submittedName>
        <fullName evidence="2">Uncharacterized protein</fullName>
    </submittedName>
</protein>
<gene>
    <name evidence="2" type="ORF">DB32_006903</name>
</gene>
<dbReference type="RefSeq" id="WP_053236772.1">
    <property type="nucleotide sequence ID" value="NZ_CP011125.1"/>
</dbReference>
<feature type="compositionally biased region" description="Polar residues" evidence="1">
    <location>
        <begin position="1"/>
        <end position="13"/>
    </location>
</feature>
<proteinExistence type="predicted"/>
<dbReference type="AlphaFoldDB" id="A0A0F6SH35"/>